<dbReference type="EMBL" id="MK697702">
    <property type="protein sequence ID" value="QHR91476.1"/>
    <property type="molecule type" value="Genomic_DNA"/>
</dbReference>
<proteinExistence type="predicted"/>
<accession>A0A6B9XWM9</accession>
<organism evidence="2">
    <name type="scientific">Picea sitchensis</name>
    <name type="common">Sitka spruce</name>
    <name type="synonym">Pinus sitchensis</name>
    <dbReference type="NCBI Taxonomy" id="3332"/>
    <lineage>
        <taxon>Eukaryota</taxon>
        <taxon>Viridiplantae</taxon>
        <taxon>Streptophyta</taxon>
        <taxon>Embryophyta</taxon>
        <taxon>Tracheophyta</taxon>
        <taxon>Spermatophyta</taxon>
        <taxon>Pinopsida</taxon>
        <taxon>Pinidae</taxon>
        <taxon>Conifers I</taxon>
        <taxon>Pinales</taxon>
        <taxon>Pinaceae</taxon>
        <taxon>Picea</taxon>
    </lineage>
</organism>
<keyword evidence="1" id="KW-1133">Transmembrane helix</keyword>
<evidence type="ECO:0000313" key="2">
    <source>
        <dbReference type="EMBL" id="QHR91476.1"/>
    </source>
</evidence>
<keyword evidence="1" id="KW-0472">Membrane</keyword>
<keyword evidence="1" id="KW-0812">Transmembrane</keyword>
<feature type="transmembrane region" description="Helical" evidence="1">
    <location>
        <begin position="16"/>
        <end position="33"/>
    </location>
</feature>
<name>A0A6B9XWM9_PICSI</name>
<reference evidence="2" key="1">
    <citation type="submission" date="2019-03" db="EMBL/GenBank/DDBJ databases">
        <title>Largest Complete Mitochondrial Genome of a Gymnosperm, Sitka Spruce (Picea sitchensis), Indicates Complex Physical Structure.</title>
        <authorList>
            <person name="Jackman S.D."/>
            <person name="Coombe L."/>
            <person name="Warren R."/>
            <person name="Kirk H."/>
            <person name="Trinh E."/>
            <person name="McLeod T."/>
            <person name="Pleasance S."/>
            <person name="Pandoh P."/>
            <person name="Zhao Y."/>
            <person name="Coope R."/>
            <person name="Bousquet J."/>
            <person name="Bohlmann J.C."/>
            <person name="Jones S.J.M."/>
            <person name="Birol I."/>
        </authorList>
    </citation>
    <scope>NUCLEOTIDE SEQUENCE</scope>
    <source>
        <strain evidence="2">Q903</strain>
    </source>
</reference>
<evidence type="ECO:0000256" key="1">
    <source>
        <dbReference type="SAM" id="Phobius"/>
    </source>
</evidence>
<keyword evidence="2" id="KW-0496">Mitochondrion</keyword>
<dbReference type="AlphaFoldDB" id="A0A6B9XWM9"/>
<sequence length="48" mass="5931">MFLFGHLKPLPFRSSLIHWFYRCLCFWLCYLLLCRKKDWPACESIHNP</sequence>
<gene>
    <name evidence="2" type="primary">orf05543</name>
    <name evidence="2" type="ORF">Q903MT_gene5511</name>
</gene>
<protein>
    <submittedName>
        <fullName evidence="2">Uncharacterized protein</fullName>
    </submittedName>
</protein>
<geneLocation type="mitochondrion" evidence="2"/>